<dbReference type="SUPFAM" id="SSF53244">
    <property type="entry name" value="MurD-like peptide ligases, peptide-binding domain"/>
    <property type="match status" value="1"/>
</dbReference>
<evidence type="ECO:0000256" key="2">
    <source>
        <dbReference type="ARBA" id="ARBA00022741"/>
    </source>
</evidence>
<proteinExistence type="predicted"/>
<feature type="domain" description="Mur ligase central" evidence="5">
    <location>
        <begin position="163"/>
        <end position="332"/>
    </location>
</feature>
<keyword evidence="3" id="KW-0067">ATP-binding</keyword>
<dbReference type="InterPro" id="IPR051046">
    <property type="entry name" value="MurCDEF_CellWall_CoF430Synth"/>
</dbReference>
<dbReference type="SUPFAM" id="SSF53623">
    <property type="entry name" value="MurD-like peptide ligases, catalytic domain"/>
    <property type="match status" value="1"/>
</dbReference>
<evidence type="ECO:0000259" key="5">
    <source>
        <dbReference type="Pfam" id="PF08245"/>
    </source>
</evidence>
<dbReference type="PANTHER" id="PTHR43024">
    <property type="entry name" value="UDP-N-ACETYLMURAMOYL-TRIPEPTIDE--D-ALANYL-D-ALANINE LIGASE"/>
    <property type="match status" value="1"/>
</dbReference>
<feature type="transmembrane region" description="Helical" evidence="4">
    <location>
        <begin position="122"/>
        <end position="141"/>
    </location>
</feature>
<name>Q6W3N9_9BACT</name>
<dbReference type="Gene3D" id="3.40.1190.10">
    <property type="entry name" value="Mur-like, catalytic domain"/>
    <property type="match status" value="1"/>
</dbReference>
<dbReference type="Gene3D" id="3.90.190.20">
    <property type="entry name" value="Mur ligase, C-terminal domain"/>
    <property type="match status" value="1"/>
</dbReference>
<keyword evidence="4" id="KW-0472">Membrane</keyword>
<protein>
    <submittedName>
        <fullName evidence="6">UDP-MurNac-pentapeptide presynthetase</fullName>
    </submittedName>
</protein>
<gene>
    <name evidence="6" type="primary">murF</name>
</gene>
<feature type="transmembrane region" description="Helical" evidence="4">
    <location>
        <begin position="41"/>
        <end position="59"/>
    </location>
</feature>
<dbReference type="Pfam" id="PF08245">
    <property type="entry name" value="Mur_ligase_M"/>
    <property type="match status" value="1"/>
</dbReference>
<evidence type="ECO:0000256" key="4">
    <source>
        <dbReference type="SAM" id="Phobius"/>
    </source>
</evidence>
<organism evidence="6">
    <name type="scientific">Alvinella pompejana epibiont 6C6</name>
    <dbReference type="NCBI Taxonomy" id="244799"/>
    <lineage>
        <taxon>Bacteria</taxon>
        <taxon>Pseudomonadati</taxon>
        <taxon>Campylobacterota</taxon>
    </lineage>
</organism>
<feature type="transmembrane region" description="Helical" evidence="4">
    <location>
        <begin position="65"/>
        <end position="85"/>
    </location>
</feature>
<dbReference type="GO" id="GO:0016881">
    <property type="term" value="F:acid-amino acid ligase activity"/>
    <property type="evidence" value="ECO:0007669"/>
    <property type="project" value="InterPro"/>
</dbReference>
<keyword evidence="1" id="KW-0436">Ligase</keyword>
<keyword evidence="2" id="KW-0547">Nucleotide-binding</keyword>
<reference evidence="6" key="1">
    <citation type="journal article" date="2003" name="Appl. Environ. Microbiol.">
        <title>Evidence of chemolithoautotrophy in the bacterial community associated with Alvinella pompejana, a hydrothermal vent polychaete.</title>
        <authorList>
            <person name="Campbell B.J."/>
            <person name="Stein J.L."/>
            <person name="Cary S.C."/>
        </authorList>
    </citation>
    <scope>NUCLEOTIDE SEQUENCE</scope>
</reference>
<dbReference type="InterPro" id="IPR036565">
    <property type="entry name" value="Mur-like_cat_sf"/>
</dbReference>
<evidence type="ECO:0000256" key="1">
    <source>
        <dbReference type="ARBA" id="ARBA00022598"/>
    </source>
</evidence>
<feature type="transmembrane region" description="Helical" evidence="4">
    <location>
        <begin position="97"/>
        <end position="116"/>
    </location>
</feature>
<keyword evidence="4" id="KW-0812">Transmembrane</keyword>
<dbReference type="EMBL" id="AY312990">
    <property type="protein sequence ID" value="AAQ75142.1"/>
    <property type="molecule type" value="Genomic_DNA"/>
</dbReference>
<keyword evidence="4" id="KW-1133">Transmembrane helix</keyword>
<evidence type="ECO:0000313" key="6">
    <source>
        <dbReference type="EMBL" id="AAQ75142.1"/>
    </source>
</evidence>
<evidence type="ECO:0000256" key="3">
    <source>
        <dbReference type="ARBA" id="ARBA00022840"/>
    </source>
</evidence>
<accession>Q6W3N9</accession>
<feature type="transmembrane region" description="Helical" evidence="4">
    <location>
        <begin position="6"/>
        <end position="29"/>
    </location>
</feature>
<dbReference type="InterPro" id="IPR013221">
    <property type="entry name" value="Mur_ligase_cen"/>
</dbReference>
<dbReference type="AlphaFoldDB" id="Q6W3N9"/>
<dbReference type="GO" id="GO:0005524">
    <property type="term" value="F:ATP binding"/>
    <property type="evidence" value="ECO:0007669"/>
    <property type="project" value="UniProtKB-KW"/>
</dbReference>
<dbReference type="InterPro" id="IPR036615">
    <property type="entry name" value="Mur_ligase_C_dom_sf"/>
</dbReference>
<dbReference type="PANTHER" id="PTHR43024:SF1">
    <property type="entry name" value="UDP-N-ACETYLMURAMOYL-TRIPEPTIDE--D-ALANYL-D-ALANINE LIGASE"/>
    <property type="match status" value="1"/>
</dbReference>
<sequence>MFFVDMIANIIFVLTAGYYLITNLQWYNYKIERVLFHHTKTWWHLVYFLAPLFLYYGVNLYSSKLLISVSIAYLGLIYLWCRGLDKPLVFTKRIKRFFIALLFWTIFLIAMKFIVGYKVFTVILPLILALLTSSIYEKILFKGFEKEAKKKIESLKDLKVIGVTASYGKTSIKNFIAHLLSKKYRVYATPRSVNTLGGVIRDINENLDEKIQIYVVEMGARERGDILEITQLVNPHYAIVGQIGTAHIEYFKSLENIRDTKMEIIHSKRLIKAFVHKSANIKPNEKVEVFGDEIEDIKADLNGIEWRVGDRIYRAPILGSFNATNLTVAIKIAKLFGMSDDEVQERLKSLKQTPHRLQRIDAGGKIIIDDSFNGNIDGMIEAFKLASTHSGRKVLITPALVEVDRELNEKVAKEANRIFDLVIITSELNYPIFKEYIDRDKLLKLDSKANMEKILAENTKSGDLILFANDAPSFI</sequence>